<dbReference type="SMART" id="SM00066">
    <property type="entry name" value="GAL4"/>
    <property type="match status" value="1"/>
</dbReference>
<dbReference type="EMBL" id="BDHI01000008">
    <property type="protein sequence ID" value="GCB21502.1"/>
    <property type="molecule type" value="Genomic_DNA"/>
</dbReference>
<feature type="domain" description="Zn(2)-C6 fungal-type" evidence="6">
    <location>
        <begin position="68"/>
        <end position="97"/>
    </location>
</feature>
<dbReference type="STRING" id="105351.A0A401KQI8"/>
<keyword evidence="3" id="KW-0238">DNA-binding</keyword>
<dbReference type="PANTHER" id="PTHR46910:SF5">
    <property type="entry name" value="ZN(II)2CYS6 TRANSCRIPTION FACTOR (EUROFUNG)"/>
    <property type="match status" value="1"/>
</dbReference>
<comment type="caution">
    <text evidence="7">The sequence shown here is derived from an EMBL/GenBank/DDBJ whole genome shotgun (WGS) entry which is preliminary data.</text>
</comment>
<evidence type="ECO:0000256" key="2">
    <source>
        <dbReference type="ARBA" id="ARBA00023015"/>
    </source>
</evidence>
<dbReference type="Pfam" id="PF04082">
    <property type="entry name" value="Fungal_trans"/>
    <property type="match status" value="1"/>
</dbReference>
<evidence type="ECO:0000256" key="5">
    <source>
        <dbReference type="ARBA" id="ARBA00023242"/>
    </source>
</evidence>
<reference evidence="7 8" key="1">
    <citation type="submission" date="2016-09" db="EMBL/GenBank/DDBJ databases">
        <title>Aspergillus awamori IFM 58123T.</title>
        <authorList>
            <person name="Kusuya Y."/>
            <person name="Shimizu M."/>
            <person name="Takahashi H."/>
            <person name="Yaguchi T."/>
        </authorList>
    </citation>
    <scope>NUCLEOTIDE SEQUENCE [LARGE SCALE GENOMIC DNA]</scope>
    <source>
        <strain evidence="7 8">IFM 58123</strain>
    </source>
</reference>
<dbReference type="PROSITE" id="PS50048">
    <property type="entry name" value="ZN2_CY6_FUNGAL_2"/>
    <property type="match status" value="1"/>
</dbReference>
<dbReference type="GO" id="GO:0003677">
    <property type="term" value="F:DNA binding"/>
    <property type="evidence" value="ECO:0007669"/>
    <property type="project" value="UniProtKB-KW"/>
</dbReference>
<evidence type="ECO:0000256" key="3">
    <source>
        <dbReference type="ARBA" id="ARBA00023125"/>
    </source>
</evidence>
<sequence>MPRVAIFRYFGGTGPRSRGPGRSELATLFVQHEAIVNIPFSAEFDMSSPSAQETIQERRHRLSLVPRACEGCKVRKIRCDRKIPCSNCQASKITCRHPNDRTRNQLQADRIAHLEALVDSLDKRFRDVESKLVALQSPNPNLVAQSANNQTVISAGTGHIEGCHIYEGDSSFTSQSLQASRSAQDTALSGNIPDIEHSLDHIQKTLHDSQELSRKSFYFNKSSSKPLIHTETLPATLVTSVLRRMRARHPIFLSSYAISDLEIVEDLCKSVLSETSRASVGQVASMHGVLFFVLKEFIAMNDELCQKFDLTTHLDHCEKVFAAAMETYDVLAVPSFENILALTMGMVKAQGEAKPSLYWRLVSAAAAHCQSLGYHRETTYRNILSGKADNIRRLFWTVYIFDKNMSLLLGRVSNMQGVMIDVRYPAISSDLGRRAWDESFIMGIRLAEFQDRIFTSLYNAATSIKDASERARLISDLESAMEQWHLELKQINPEGVNNILVFKLSRTNWDISFYSTLTLLLHASSKTGEESQISSRCFNAARNSLMAHLNSFPQYQSSKLLSDGEYFNWILLFSSLTPFLVIFLHAISEKDTESVGLLSQVVGTFETFRKVSHGAERLYQVCTTFTNIAEKIIQSQQSSVGIYDQQGNSLRLPDTPGSMTRFHPEDLQDMLDIENGDRATSLYASDLLNEFLSGEPFSWNRFDYDTGNGQ</sequence>
<evidence type="ECO:0000259" key="6">
    <source>
        <dbReference type="PROSITE" id="PS50048"/>
    </source>
</evidence>
<keyword evidence="2" id="KW-0805">Transcription regulation</keyword>
<dbReference type="GO" id="GO:0000981">
    <property type="term" value="F:DNA-binding transcription factor activity, RNA polymerase II-specific"/>
    <property type="evidence" value="ECO:0007669"/>
    <property type="project" value="InterPro"/>
</dbReference>
<organism evidence="7 8">
    <name type="scientific">Aspergillus awamori</name>
    <name type="common">Black koji mold</name>
    <dbReference type="NCBI Taxonomy" id="105351"/>
    <lineage>
        <taxon>Eukaryota</taxon>
        <taxon>Fungi</taxon>
        <taxon>Dikarya</taxon>
        <taxon>Ascomycota</taxon>
        <taxon>Pezizomycotina</taxon>
        <taxon>Eurotiomycetes</taxon>
        <taxon>Eurotiomycetidae</taxon>
        <taxon>Eurotiales</taxon>
        <taxon>Aspergillaceae</taxon>
        <taxon>Aspergillus</taxon>
    </lineage>
</organism>
<evidence type="ECO:0000313" key="7">
    <source>
        <dbReference type="EMBL" id="GCB21502.1"/>
    </source>
</evidence>
<dbReference type="SUPFAM" id="SSF57701">
    <property type="entry name" value="Zn2/Cys6 DNA-binding domain"/>
    <property type="match status" value="1"/>
</dbReference>
<dbReference type="GO" id="GO:0008270">
    <property type="term" value="F:zinc ion binding"/>
    <property type="evidence" value="ECO:0007669"/>
    <property type="project" value="InterPro"/>
</dbReference>
<accession>A0A401KQI8</accession>
<dbReference type="PROSITE" id="PS00463">
    <property type="entry name" value="ZN2_CY6_FUNGAL_1"/>
    <property type="match status" value="1"/>
</dbReference>
<dbReference type="SMART" id="SM00906">
    <property type="entry name" value="Fungal_trans"/>
    <property type="match status" value="1"/>
</dbReference>
<dbReference type="InterPro" id="IPR036864">
    <property type="entry name" value="Zn2-C6_fun-type_DNA-bd_sf"/>
</dbReference>
<proteinExistence type="predicted"/>
<name>A0A401KQI8_ASPAW</name>
<dbReference type="InterPro" id="IPR001138">
    <property type="entry name" value="Zn2Cys6_DnaBD"/>
</dbReference>
<dbReference type="InterPro" id="IPR050987">
    <property type="entry name" value="AtrR-like"/>
</dbReference>
<dbReference type="Pfam" id="PF00172">
    <property type="entry name" value="Zn_clus"/>
    <property type="match status" value="1"/>
</dbReference>
<dbReference type="CDD" id="cd00067">
    <property type="entry name" value="GAL4"/>
    <property type="match status" value="1"/>
</dbReference>
<dbReference type="InterPro" id="IPR007219">
    <property type="entry name" value="XnlR_reg_dom"/>
</dbReference>
<keyword evidence="5" id="KW-0539">Nucleus</keyword>
<dbReference type="Proteomes" id="UP000286921">
    <property type="component" value="Unassembled WGS sequence"/>
</dbReference>
<evidence type="ECO:0000256" key="4">
    <source>
        <dbReference type="ARBA" id="ARBA00023163"/>
    </source>
</evidence>
<dbReference type="CDD" id="cd12148">
    <property type="entry name" value="fungal_TF_MHR"/>
    <property type="match status" value="1"/>
</dbReference>
<dbReference type="Gene3D" id="4.10.240.10">
    <property type="entry name" value="Zn(2)-C6 fungal-type DNA-binding domain"/>
    <property type="match status" value="1"/>
</dbReference>
<keyword evidence="8" id="KW-1185">Reference proteome</keyword>
<gene>
    <name evidence="7" type="ORF">AAWM_04387</name>
</gene>
<evidence type="ECO:0000313" key="8">
    <source>
        <dbReference type="Proteomes" id="UP000286921"/>
    </source>
</evidence>
<dbReference type="AlphaFoldDB" id="A0A401KQI8"/>
<dbReference type="GO" id="GO:0006351">
    <property type="term" value="P:DNA-templated transcription"/>
    <property type="evidence" value="ECO:0007669"/>
    <property type="project" value="InterPro"/>
</dbReference>
<protein>
    <submittedName>
        <fullName evidence="7">Uncharacterized transcriptional regulatory protein C11D3.07c</fullName>
    </submittedName>
</protein>
<evidence type="ECO:0000256" key="1">
    <source>
        <dbReference type="ARBA" id="ARBA00022723"/>
    </source>
</evidence>
<keyword evidence="1" id="KW-0479">Metal-binding</keyword>
<keyword evidence="4" id="KW-0804">Transcription</keyword>
<dbReference type="PANTHER" id="PTHR46910">
    <property type="entry name" value="TRANSCRIPTION FACTOR PDR1"/>
    <property type="match status" value="1"/>
</dbReference>